<name>A0A0C9SVF0_PLICR</name>
<dbReference type="SUPFAM" id="SSF52047">
    <property type="entry name" value="RNI-like"/>
    <property type="match status" value="1"/>
</dbReference>
<sequence length="543" mass="59914">MSASPLITFHTAAGPHQTRCLGTFDILAIILDNVPYRYLLNVALCCKAMSSPALDTIWANLESDKPLWQLLSLPHLFPDTYSPDNTQCAVQMIVLQGSTPPAQRATLQAYARRVRVLRLFGPEVFCPQPSVLSLCSRPITISLRVLDIGPVGAAVYDLLHLYLSPSIEILSLDMASSERLSAPLLDVILRTCFLLVDLTLRAYSLDIASSARLCSRTSRLVRFRCDNMDLHAFALLSALPRLTFLAFTLNPPFSRYRPRVLHHALFTALETLEITVGHIPPLTDLLTVASFPRLRHLTVWTHDTLFPLEVDLFQTLLRACEPTVLSNISFHQHISPTPRAVLQCALTLSIDHFSPLFQCNNLVVLCFDCPNVEFHLTDSDVRLMASAWPALEVLSLGSRGWLNSSQLTIRSLFSLVHFCPRLSTISLVLDATHLSDFDHLPTVSPNFAVRTLSLGTSRIGPIGDAVAGALFALFPRLSSVVAWAGTHAIGPLPLDSGFVNGNATQRLLWSTRWASAMISVIHAQLSAVDPPATFHHHSNPLRL</sequence>
<organism evidence="1 2">
    <name type="scientific">Plicaturopsis crispa FD-325 SS-3</name>
    <dbReference type="NCBI Taxonomy" id="944288"/>
    <lineage>
        <taxon>Eukaryota</taxon>
        <taxon>Fungi</taxon>
        <taxon>Dikarya</taxon>
        <taxon>Basidiomycota</taxon>
        <taxon>Agaricomycotina</taxon>
        <taxon>Agaricomycetes</taxon>
        <taxon>Agaricomycetidae</taxon>
        <taxon>Amylocorticiales</taxon>
        <taxon>Amylocorticiaceae</taxon>
        <taxon>Plicatura</taxon>
        <taxon>Plicaturopsis crispa</taxon>
    </lineage>
</organism>
<proteinExistence type="predicted"/>
<keyword evidence="2" id="KW-1185">Reference proteome</keyword>
<protein>
    <recommendedName>
        <fullName evidence="3">F-box domain-containing protein</fullName>
    </recommendedName>
</protein>
<evidence type="ECO:0000313" key="1">
    <source>
        <dbReference type="EMBL" id="KII83005.1"/>
    </source>
</evidence>
<dbReference type="AlphaFoldDB" id="A0A0C9SVF0"/>
<dbReference type="Proteomes" id="UP000053263">
    <property type="component" value="Unassembled WGS sequence"/>
</dbReference>
<gene>
    <name evidence="1" type="ORF">PLICRDRAFT_180809</name>
</gene>
<dbReference type="HOGENOM" id="CLU_501637_0_0_1"/>
<dbReference type="EMBL" id="KN832588">
    <property type="protein sequence ID" value="KII83005.1"/>
    <property type="molecule type" value="Genomic_DNA"/>
</dbReference>
<evidence type="ECO:0008006" key="3">
    <source>
        <dbReference type="Google" id="ProtNLM"/>
    </source>
</evidence>
<reference evidence="1 2" key="1">
    <citation type="submission" date="2014-06" db="EMBL/GenBank/DDBJ databases">
        <title>Evolutionary Origins and Diversification of the Mycorrhizal Mutualists.</title>
        <authorList>
            <consortium name="DOE Joint Genome Institute"/>
            <consortium name="Mycorrhizal Genomics Consortium"/>
            <person name="Kohler A."/>
            <person name="Kuo A."/>
            <person name="Nagy L.G."/>
            <person name="Floudas D."/>
            <person name="Copeland A."/>
            <person name="Barry K.W."/>
            <person name="Cichocki N."/>
            <person name="Veneault-Fourrey C."/>
            <person name="LaButti K."/>
            <person name="Lindquist E.A."/>
            <person name="Lipzen A."/>
            <person name="Lundell T."/>
            <person name="Morin E."/>
            <person name="Murat C."/>
            <person name="Riley R."/>
            <person name="Ohm R."/>
            <person name="Sun H."/>
            <person name="Tunlid A."/>
            <person name="Henrissat B."/>
            <person name="Grigoriev I.V."/>
            <person name="Hibbett D.S."/>
            <person name="Martin F."/>
        </authorList>
    </citation>
    <scope>NUCLEOTIDE SEQUENCE [LARGE SCALE GENOMIC DNA]</scope>
    <source>
        <strain evidence="1 2">FD-325 SS-3</strain>
    </source>
</reference>
<evidence type="ECO:0000313" key="2">
    <source>
        <dbReference type="Proteomes" id="UP000053263"/>
    </source>
</evidence>
<accession>A0A0C9SVF0</accession>
<dbReference type="OrthoDB" id="3543113at2759"/>